<dbReference type="SUPFAM" id="SSF55666">
    <property type="entry name" value="Ribonuclease PH domain 2-like"/>
    <property type="match status" value="1"/>
</dbReference>
<dbReference type="GO" id="GO:0034475">
    <property type="term" value="P:U4 snRNA 3'-end processing"/>
    <property type="evidence" value="ECO:0000318"/>
    <property type="project" value="GO_Central"/>
</dbReference>
<sequence length="246" mass="26992">MRDIDIVTDMMTSSEGESEGFAVEMEEEASRHIFPIHFYEKHLLESIRPDGRHLSHARHTTVAFGPVSTADGSALVKIGDTTMLAVIKLEVMTPFADTPDEGTIAVEFIMPPICSPLVRPGRPIEVATVISKQLSDAIKSSGMLNYKELSLVSEKAAWMAYLDIYCLNADGSLFDAADPTAEEEFIMDTVITLVLNSSGQLVSMYKPGGSVVAHISTFQDCFVLAKHRAKELMGIMNDAMQLMEED</sequence>
<dbReference type="GO" id="GO:0071038">
    <property type="term" value="P:TRAMP-dependent tRNA surveillance pathway"/>
    <property type="evidence" value="ECO:0000318"/>
    <property type="project" value="GO_Central"/>
</dbReference>
<feature type="domain" description="Exoribonuclease phosphorolytic" evidence="10">
    <location>
        <begin position="58"/>
        <end position="177"/>
    </location>
</feature>
<evidence type="ECO:0000256" key="9">
    <source>
        <dbReference type="ARBA" id="ARBA00030617"/>
    </source>
</evidence>
<dbReference type="GO" id="GO:0034473">
    <property type="term" value="P:U1 snRNA 3'-end processing"/>
    <property type="evidence" value="ECO:0000318"/>
    <property type="project" value="GO_Central"/>
</dbReference>
<dbReference type="GO" id="GO:0000176">
    <property type="term" value="C:nuclear exosome (RNase complex)"/>
    <property type="evidence" value="ECO:0000318"/>
    <property type="project" value="GO_Central"/>
</dbReference>
<protein>
    <recommendedName>
        <fullName evidence="9">Ribosomal RNA-processing protein 43</fullName>
    </recommendedName>
</protein>
<dbReference type="Proteomes" id="UP000036987">
    <property type="component" value="Unassembled WGS sequence"/>
</dbReference>
<dbReference type="AlphaFoldDB" id="A0A0K9NRD0"/>
<name>A0A0K9NRD0_ZOSMR</name>
<keyword evidence="7" id="KW-0694">RNA-binding</keyword>
<evidence type="ECO:0000256" key="6">
    <source>
        <dbReference type="ARBA" id="ARBA00022835"/>
    </source>
</evidence>
<evidence type="ECO:0000256" key="7">
    <source>
        <dbReference type="ARBA" id="ARBA00022884"/>
    </source>
</evidence>
<evidence type="ECO:0000256" key="2">
    <source>
        <dbReference type="ARBA" id="ARBA00004604"/>
    </source>
</evidence>
<proteinExistence type="inferred from homology"/>
<dbReference type="GO" id="GO:0000177">
    <property type="term" value="C:cytoplasmic exosome (RNase complex)"/>
    <property type="evidence" value="ECO:0000318"/>
    <property type="project" value="GO_Central"/>
</dbReference>
<dbReference type="SUPFAM" id="SSF54211">
    <property type="entry name" value="Ribosomal protein S5 domain 2-like"/>
    <property type="match status" value="1"/>
</dbReference>
<evidence type="ECO:0000313" key="11">
    <source>
        <dbReference type="EMBL" id="KMZ59339.1"/>
    </source>
</evidence>
<dbReference type="Pfam" id="PF01138">
    <property type="entry name" value="RNase_PH"/>
    <property type="match status" value="1"/>
</dbReference>
<organism evidence="11 12">
    <name type="scientific">Zostera marina</name>
    <name type="common">Eelgrass</name>
    <dbReference type="NCBI Taxonomy" id="29655"/>
    <lineage>
        <taxon>Eukaryota</taxon>
        <taxon>Viridiplantae</taxon>
        <taxon>Streptophyta</taxon>
        <taxon>Embryophyta</taxon>
        <taxon>Tracheophyta</taxon>
        <taxon>Spermatophyta</taxon>
        <taxon>Magnoliopsida</taxon>
        <taxon>Liliopsida</taxon>
        <taxon>Zosteraceae</taxon>
        <taxon>Zostera</taxon>
    </lineage>
</organism>
<gene>
    <name evidence="11" type="ORF">ZOSMA_69G00360</name>
</gene>
<keyword evidence="11" id="KW-0540">Nuclease</keyword>
<keyword evidence="5" id="KW-0698">rRNA processing</keyword>
<evidence type="ECO:0000256" key="4">
    <source>
        <dbReference type="ARBA" id="ARBA00022490"/>
    </source>
</evidence>
<comment type="similarity">
    <text evidence="3">Belongs to the RNase PH family.</text>
</comment>
<dbReference type="OrthoDB" id="45882at2759"/>
<comment type="subcellular location">
    <subcellularLocation>
        <location evidence="1">Cytoplasm</location>
    </subcellularLocation>
    <subcellularLocation>
        <location evidence="2">Nucleus</location>
        <location evidence="2">Nucleolus</location>
    </subcellularLocation>
</comment>
<evidence type="ECO:0000256" key="5">
    <source>
        <dbReference type="ARBA" id="ARBA00022552"/>
    </source>
</evidence>
<dbReference type="PANTHER" id="PTHR11097">
    <property type="entry name" value="EXOSOME COMPLEX EXONUCLEASE RIBOSOMAL RNA PROCESSING PROTEIN"/>
    <property type="match status" value="1"/>
</dbReference>
<dbReference type="InterPro" id="IPR027408">
    <property type="entry name" value="PNPase/RNase_PH_dom_sf"/>
</dbReference>
<dbReference type="Gene3D" id="3.30.230.70">
    <property type="entry name" value="GHMP Kinase, N-terminal domain"/>
    <property type="match status" value="2"/>
</dbReference>
<dbReference type="InterPro" id="IPR036345">
    <property type="entry name" value="ExoRNase_PH_dom2_sf"/>
</dbReference>
<comment type="caution">
    <text evidence="11">The sequence shown here is derived from an EMBL/GenBank/DDBJ whole genome shotgun (WGS) entry which is preliminary data.</text>
</comment>
<dbReference type="GO" id="GO:0071028">
    <property type="term" value="P:nuclear mRNA surveillance"/>
    <property type="evidence" value="ECO:0000318"/>
    <property type="project" value="GO_Central"/>
</dbReference>
<keyword evidence="11" id="KW-0378">Hydrolase</keyword>
<keyword evidence="11" id="KW-0269">Exonuclease</keyword>
<dbReference type="GO" id="GO:0034476">
    <property type="term" value="P:U5 snRNA 3'-end processing"/>
    <property type="evidence" value="ECO:0000318"/>
    <property type="project" value="GO_Central"/>
</dbReference>
<keyword evidence="8" id="KW-0539">Nucleus</keyword>
<dbReference type="GO" id="GO:0000467">
    <property type="term" value="P:exonucleolytic trimming to generate mature 3'-end of 5.8S rRNA from tricistronic rRNA transcript (SSU-rRNA, 5.8S rRNA, LSU-rRNA)"/>
    <property type="evidence" value="ECO:0000318"/>
    <property type="project" value="GO_Central"/>
</dbReference>
<dbReference type="InterPro" id="IPR001247">
    <property type="entry name" value="ExoRNase_PH_dom1"/>
</dbReference>
<dbReference type="OMA" id="IAVEFIM"/>
<keyword evidence="6" id="KW-0271">Exosome</keyword>
<dbReference type="InterPro" id="IPR050590">
    <property type="entry name" value="Exosome_comp_Rrp42_subfam"/>
</dbReference>
<dbReference type="GO" id="GO:0071035">
    <property type="term" value="P:nuclear polyadenylation-dependent rRNA catabolic process"/>
    <property type="evidence" value="ECO:0000318"/>
    <property type="project" value="GO_Central"/>
</dbReference>
<dbReference type="GO" id="GO:0035925">
    <property type="term" value="F:mRNA 3'-UTR AU-rich region binding"/>
    <property type="evidence" value="ECO:0000318"/>
    <property type="project" value="GO_Central"/>
</dbReference>
<dbReference type="GO" id="GO:0004527">
    <property type="term" value="F:exonuclease activity"/>
    <property type="evidence" value="ECO:0007669"/>
    <property type="project" value="UniProtKB-KW"/>
</dbReference>
<dbReference type="InterPro" id="IPR020568">
    <property type="entry name" value="Ribosomal_Su5_D2-typ_SF"/>
</dbReference>
<dbReference type="STRING" id="29655.A0A0K9NRD0"/>
<evidence type="ECO:0000259" key="10">
    <source>
        <dbReference type="Pfam" id="PF01138"/>
    </source>
</evidence>
<accession>A0A0K9NRD0</accession>
<keyword evidence="12" id="KW-1185">Reference proteome</keyword>
<dbReference type="EMBL" id="LFYR01001802">
    <property type="protein sequence ID" value="KMZ59339.1"/>
    <property type="molecule type" value="Genomic_DNA"/>
</dbReference>
<reference evidence="12" key="1">
    <citation type="journal article" date="2016" name="Nature">
        <title>The genome of the seagrass Zostera marina reveals angiosperm adaptation to the sea.</title>
        <authorList>
            <person name="Olsen J.L."/>
            <person name="Rouze P."/>
            <person name="Verhelst B."/>
            <person name="Lin Y.-C."/>
            <person name="Bayer T."/>
            <person name="Collen J."/>
            <person name="Dattolo E."/>
            <person name="De Paoli E."/>
            <person name="Dittami S."/>
            <person name="Maumus F."/>
            <person name="Michel G."/>
            <person name="Kersting A."/>
            <person name="Lauritano C."/>
            <person name="Lohaus R."/>
            <person name="Toepel M."/>
            <person name="Tonon T."/>
            <person name="Vanneste K."/>
            <person name="Amirebrahimi M."/>
            <person name="Brakel J."/>
            <person name="Bostroem C."/>
            <person name="Chovatia M."/>
            <person name="Grimwood J."/>
            <person name="Jenkins J.W."/>
            <person name="Jueterbock A."/>
            <person name="Mraz A."/>
            <person name="Stam W.T."/>
            <person name="Tice H."/>
            <person name="Bornberg-Bauer E."/>
            <person name="Green P.J."/>
            <person name="Pearson G.A."/>
            <person name="Procaccini G."/>
            <person name="Duarte C.M."/>
            <person name="Schmutz J."/>
            <person name="Reusch T.B.H."/>
            <person name="Van de Peer Y."/>
        </authorList>
    </citation>
    <scope>NUCLEOTIDE SEQUENCE [LARGE SCALE GENOMIC DNA]</scope>
    <source>
        <strain evidence="12">cv. Finnish</strain>
    </source>
</reference>
<evidence type="ECO:0000256" key="1">
    <source>
        <dbReference type="ARBA" id="ARBA00004496"/>
    </source>
</evidence>
<dbReference type="GO" id="GO:0005730">
    <property type="term" value="C:nucleolus"/>
    <property type="evidence" value="ECO:0007669"/>
    <property type="project" value="UniProtKB-SubCell"/>
</dbReference>
<dbReference type="PANTHER" id="PTHR11097:SF9">
    <property type="entry name" value="EXOSOME COMPLEX COMPONENT RRP43"/>
    <property type="match status" value="1"/>
</dbReference>
<evidence type="ECO:0000256" key="3">
    <source>
        <dbReference type="ARBA" id="ARBA00006678"/>
    </source>
</evidence>
<evidence type="ECO:0000256" key="8">
    <source>
        <dbReference type="ARBA" id="ARBA00023242"/>
    </source>
</evidence>
<evidence type="ECO:0000313" key="12">
    <source>
        <dbReference type="Proteomes" id="UP000036987"/>
    </source>
</evidence>
<keyword evidence="4" id="KW-0963">Cytoplasm</keyword>
<dbReference type="GO" id="GO:0016075">
    <property type="term" value="P:rRNA catabolic process"/>
    <property type="evidence" value="ECO:0000318"/>
    <property type="project" value="GO_Central"/>
</dbReference>